<dbReference type="STRING" id="187868.SAMN05192589_110111"/>
<organism evidence="19 20">
    <name type="scientific">Paracidovorax valerianellae</name>
    <dbReference type="NCBI Taxonomy" id="187868"/>
    <lineage>
        <taxon>Bacteria</taxon>
        <taxon>Pseudomonadati</taxon>
        <taxon>Pseudomonadota</taxon>
        <taxon>Betaproteobacteria</taxon>
        <taxon>Burkholderiales</taxon>
        <taxon>Comamonadaceae</taxon>
        <taxon>Paracidovorax</taxon>
    </lineage>
</organism>
<keyword evidence="9 17" id="KW-0349">Heme</keyword>
<comment type="function">
    <text evidence="1">Membrane-anchoring subunit of succinate dehydrogenase (SDH).</text>
</comment>
<keyword evidence="12" id="KW-0249">Electron transport</keyword>
<dbReference type="Pfam" id="PF01127">
    <property type="entry name" value="Sdh_cyt"/>
    <property type="match status" value="1"/>
</dbReference>
<dbReference type="SUPFAM" id="SSF81343">
    <property type="entry name" value="Fumarate reductase respiratory complex transmembrane subunits"/>
    <property type="match status" value="1"/>
</dbReference>
<evidence type="ECO:0000256" key="2">
    <source>
        <dbReference type="ARBA" id="ARBA00004429"/>
    </source>
</evidence>
<feature type="transmembrane region" description="Helical" evidence="18">
    <location>
        <begin position="92"/>
        <end position="114"/>
    </location>
</feature>
<gene>
    <name evidence="19" type="ORF">SAMN05192589_110111</name>
</gene>
<feature type="transmembrane region" description="Helical" evidence="18">
    <location>
        <begin position="63"/>
        <end position="80"/>
    </location>
</feature>
<keyword evidence="15 18" id="KW-0472">Membrane</keyword>
<evidence type="ECO:0000256" key="18">
    <source>
        <dbReference type="SAM" id="Phobius"/>
    </source>
</evidence>
<dbReference type="GO" id="GO:0009055">
    <property type="term" value="F:electron transfer activity"/>
    <property type="evidence" value="ECO:0007669"/>
    <property type="project" value="TreeGrafter"/>
</dbReference>
<evidence type="ECO:0000256" key="5">
    <source>
        <dbReference type="ARBA" id="ARBA00022448"/>
    </source>
</evidence>
<keyword evidence="11 17" id="KW-0479">Metal-binding</keyword>
<dbReference type="Proteomes" id="UP000198781">
    <property type="component" value="Unassembled WGS sequence"/>
</dbReference>
<dbReference type="AlphaFoldDB" id="A0A1G6YNP2"/>
<dbReference type="GO" id="GO:0017004">
    <property type="term" value="P:cytochrome complex assembly"/>
    <property type="evidence" value="ECO:0007669"/>
    <property type="project" value="TreeGrafter"/>
</dbReference>
<dbReference type="PIRSF" id="PIRSF000169">
    <property type="entry name" value="SDH_D"/>
    <property type="match status" value="1"/>
</dbReference>
<dbReference type="PANTHER" id="PTHR38689:SF1">
    <property type="entry name" value="SUCCINATE DEHYDROGENASE HYDROPHOBIC MEMBRANE ANCHOR SUBUNIT"/>
    <property type="match status" value="1"/>
</dbReference>
<feature type="binding site" description="axial binding residue" evidence="17">
    <location>
        <position position="75"/>
    </location>
    <ligand>
        <name>heme</name>
        <dbReference type="ChEBI" id="CHEBI:30413"/>
        <note>ligand shared with second transmembrane subunit</note>
    </ligand>
    <ligandPart>
        <name>Fe</name>
        <dbReference type="ChEBI" id="CHEBI:18248"/>
    </ligandPart>
</feature>
<keyword evidence="5" id="KW-0813">Transport</keyword>
<feature type="binding site" evidence="16">
    <location>
        <position position="87"/>
    </location>
    <ligand>
        <name>a ubiquinone</name>
        <dbReference type="ChEBI" id="CHEBI:16389"/>
    </ligand>
</feature>
<keyword evidence="8" id="KW-0816">Tricarboxylic acid cycle</keyword>
<evidence type="ECO:0000256" key="16">
    <source>
        <dbReference type="PIRSR" id="PIRSR000169-1"/>
    </source>
</evidence>
<sequence length="120" mass="12911">MDGLGSTALKAAALGGLRAWALQRATALVALAFLLYFVLHMVIATPASQAEWRAWVLSRPMQLALALFFGAVALHAWVGMRDVILDYVKPLGLRLTALLLLALWLIVTVGWAIATLFPAG</sequence>
<evidence type="ECO:0000256" key="13">
    <source>
        <dbReference type="ARBA" id="ARBA00022989"/>
    </source>
</evidence>
<dbReference type="InterPro" id="IPR014312">
    <property type="entry name" value="Succ_DH_anchor"/>
</dbReference>
<evidence type="ECO:0000256" key="6">
    <source>
        <dbReference type="ARBA" id="ARBA00022475"/>
    </source>
</evidence>
<dbReference type="Gene3D" id="1.20.1300.10">
    <property type="entry name" value="Fumarate reductase/succinate dehydrogenase, transmembrane subunit"/>
    <property type="match status" value="1"/>
</dbReference>
<dbReference type="GO" id="GO:0005886">
    <property type="term" value="C:plasma membrane"/>
    <property type="evidence" value="ECO:0007669"/>
    <property type="project" value="UniProtKB-SubCell"/>
</dbReference>
<reference evidence="19 20" key="1">
    <citation type="submission" date="2016-10" db="EMBL/GenBank/DDBJ databases">
        <authorList>
            <person name="de Groot N.N."/>
        </authorList>
    </citation>
    <scope>NUCLEOTIDE SEQUENCE [LARGE SCALE GENOMIC DNA]</scope>
    <source>
        <strain evidence="19 20">DSM 16619</strain>
    </source>
</reference>
<comment type="pathway">
    <text evidence="3">Carbohydrate metabolism; tricarboxylic acid cycle.</text>
</comment>
<keyword evidence="6" id="KW-1003">Cell membrane</keyword>
<evidence type="ECO:0000256" key="10">
    <source>
        <dbReference type="ARBA" id="ARBA00022692"/>
    </source>
</evidence>
<dbReference type="InterPro" id="IPR000701">
    <property type="entry name" value="SuccDH_FuR_B_TM-su"/>
</dbReference>
<keyword evidence="13 18" id="KW-1133">Transmembrane helix</keyword>
<dbReference type="PANTHER" id="PTHR38689">
    <property type="entry name" value="SUCCINATE DEHYDROGENASE HYDROPHOBIC MEMBRANE ANCHOR SUBUNIT"/>
    <property type="match status" value="1"/>
</dbReference>
<evidence type="ECO:0000313" key="20">
    <source>
        <dbReference type="Proteomes" id="UP000198781"/>
    </source>
</evidence>
<comment type="subcellular location">
    <subcellularLocation>
        <location evidence="2">Cell inner membrane</location>
        <topology evidence="2">Multi-pass membrane protein</topology>
    </subcellularLocation>
</comment>
<dbReference type="NCBIfam" id="TIGR02968">
    <property type="entry name" value="succ_dehyd_anc"/>
    <property type="match status" value="1"/>
</dbReference>
<keyword evidence="10 18" id="KW-0812">Transmembrane</keyword>
<keyword evidence="20" id="KW-1185">Reference proteome</keyword>
<evidence type="ECO:0000256" key="9">
    <source>
        <dbReference type="ARBA" id="ARBA00022617"/>
    </source>
</evidence>
<dbReference type="RefSeq" id="WP_092744713.1">
    <property type="nucleotide sequence ID" value="NZ_FMZC01000010.1"/>
</dbReference>
<evidence type="ECO:0000256" key="12">
    <source>
        <dbReference type="ARBA" id="ARBA00022982"/>
    </source>
</evidence>
<evidence type="ECO:0000256" key="4">
    <source>
        <dbReference type="ARBA" id="ARBA00019425"/>
    </source>
</evidence>
<keyword evidence="14 17" id="KW-0408">Iron</keyword>
<evidence type="ECO:0000256" key="15">
    <source>
        <dbReference type="ARBA" id="ARBA00023136"/>
    </source>
</evidence>
<evidence type="ECO:0000313" key="19">
    <source>
        <dbReference type="EMBL" id="SDD91633.1"/>
    </source>
</evidence>
<evidence type="ECO:0000256" key="11">
    <source>
        <dbReference type="ARBA" id="ARBA00022723"/>
    </source>
</evidence>
<evidence type="ECO:0000256" key="17">
    <source>
        <dbReference type="PIRSR" id="PIRSR000169-2"/>
    </source>
</evidence>
<protein>
    <recommendedName>
        <fullName evidence="4">Succinate dehydrogenase hydrophobic membrane anchor subunit</fullName>
    </recommendedName>
</protein>
<accession>A0A1G6YNP2</accession>
<evidence type="ECO:0000256" key="7">
    <source>
        <dbReference type="ARBA" id="ARBA00022519"/>
    </source>
</evidence>
<dbReference type="InterPro" id="IPR034804">
    <property type="entry name" value="SQR/QFR_C/D"/>
</dbReference>
<name>A0A1G6YNP2_9BURK</name>
<dbReference type="GO" id="GO:0046872">
    <property type="term" value="F:metal ion binding"/>
    <property type="evidence" value="ECO:0007669"/>
    <property type="project" value="UniProtKB-KW"/>
</dbReference>
<comment type="cofactor">
    <cofactor evidence="17">
        <name>heme</name>
        <dbReference type="ChEBI" id="CHEBI:30413"/>
    </cofactor>
    <text evidence="17">The heme is bound between the two transmembrane subunits.</text>
</comment>
<evidence type="ECO:0000256" key="3">
    <source>
        <dbReference type="ARBA" id="ARBA00005163"/>
    </source>
</evidence>
<feature type="transmembrane region" description="Helical" evidence="18">
    <location>
        <begin position="25"/>
        <end position="43"/>
    </location>
</feature>
<proteinExistence type="predicted"/>
<evidence type="ECO:0000256" key="8">
    <source>
        <dbReference type="ARBA" id="ARBA00022532"/>
    </source>
</evidence>
<dbReference type="EMBL" id="FMZC01000010">
    <property type="protein sequence ID" value="SDD91633.1"/>
    <property type="molecule type" value="Genomic_DNA"/>
</dbReference>
<evidence type="ECO:0000256" key="14">
    <source>
        <dbReference type="ARBA" id="ARBA00023004"/>
    </source>
</evidence>
<dbReference type="UniPathway" id="UPA00223"/>
<evidence type="ECO:0000256" key="1">
    <source>
        <dbReference type="ARBA" id="ARBA00004050"/>
    </source>
</evidence>
<dbReference type="GO" id="GO:0020037">
    <property type="term" value="F:heme binding"/>
    <property type="evidence" value="ECO:0007669"/>
    <property type="project" value="InterPro"/>
</dbReference>
<keyword evidence="7" id="KW-0997">Cell inner membrane</keyword>
<dbReference type="GO" id="GO:0006099">
    <property type="term" value="P:tricarboxylic acid cycle"/>
    <property type="evidence" value="ECO:0007669"/>
    <property type="project" value="UniProtKB-UniPathway"/>
</dbReference>